<evidence type="ECO:0000259" key="1">
    <source>
        <dbReference type="Pfam" id="PF10075"/>
    </source>
</evidence>
<dbReference type="EMBL" id="LR877150">
    <property type="protein sequence ID" value="CAD2216201.1"/>
    <property type="molecule type" value="Genomic_DNA"/>
</dbReference>
<dbReference type="SUPFAM" id="SSF48371">
    <property type="entry name" value="ARM repeat"/>
    <property type="match status" value="1"/>
</dbReference>
<dbReference type="PANTHER" id="PTHR13022:SF0">
    <property type="entry name" value="EUKARYOTIC TRANSLATION INITIATION FACTOR 3 SUBUNIT K"/>
    <property type="match status" value="1"/>
</dbReference>
<sequence length="197" mass="21945">MTQDVAQVLSEGTYDLPLFLSYLKSFTISGEQPEREILLGILMQSLSRFHTSDFTACMCLVSAQVQQSASVEREINYIYALENLLSCGDFANFWQQWTKVKGELPESFNFETRTRTSILEVISFTTGTIPLSTVARYLGVPENQVGQAVQNAKSQGGELECEVGDGNLVFGSNAFNTPKANVYQESIKFKDVLKVVR</sequence>
<dbReference type="GO" id="GO:0006446">
    <property type="term" value="P:regulation of translational initiation"/>
    <property type="evidence" value="ECO:0007669"/>
    <property type="project" value="InterPro"/>
</dbReference>
<dbReference type="GO" id="GO:0005852">
    <property type="term" value="C:eukaryotic translation initiation factor 3 complex"/>
    <property type="evidence" value="ECO:0007669"/>
    <property type="project" value="InterPro"/>
</dbReference>
<dbReference type="GO" id="GO:0003743">
    <property type="term" value="F:translation initiation factor activity"/>
    <property type="evidence" value="ECO:0007669"/>
    <property type="project" value="InterPro"/>
</dbReference>
<dbReference type="Gene3D" id="1.25.40.250">
    <property type="entry name" value="ARM repeat, domain 1"/>
    <property type="match status" value="1"/>
</dbReference>
<protein>
    <submittedName>
        <fullName evidence="2">CSN8/PSMD8/EIF3K family, putative</fullName>
    </submittedName>
</protein>
<dbReference type="PANTHER" id="PTHR13022">
    <property type="entry name" value="EUKARYOTIC TRANSLATION INITIATION FACTOR 3 SUBUNIT 11"/>
    <property type="match status" value="1"/>
</dbReference>
<dbReference type="InterPro" id="IPR016020">
    <property type="entry name" value="Transl_init_fac_sub12_N_euk"/>
</dbReference>
<feature type="domain" description="CSN8/PSMD8/EIF3K" evidence="1">
    <location>
        <begin position="37"/>
        <end position="150"/>
    </location>
</feature>
<organism evidence="2 3">
    <name type="scientific">Angomonas deanei</name>
    <dbReference type="NCBI Taxonomy" id="59799"/>
    <lineage>
        <taxon>Eukaryota</taxon>
        <taxon>Discoba</taxon>
        <taxon>Euglenozoa</taxon>
        <taxon>Kinetoplastea</taxon>
        <taxon>Metakinetoplastina</taxon>
        <taxon>Trypanosomatida</taxon>
        <taxon>Trypanosomatidae</taxon>
        <taxon>Strigomonadinae</taxon>
        <taxon>Angomonas</taxon>
    </lineage>
</organism>
<dbReference type="AlphaFoldDB" id="S9VCR3"/>
<dbReference type="InterPro" id="IPR009374">
    <property type="entry name" value="eIF3k"/>
</dbReference>
<dbReference type="VEuPathDB" id="TriTrypDB:ADEAN_000366200"/>
<accession>S9VCR3</accession>
<dbReference type="Gene3D" id="1.10.10.10">
    <property type="entry name" value="Winged helix-like DNA-binding domain superfamily/Winged helix DNA-binding domain"/>
    <property type="match status" value="1"/>
</dbReference>
<evidence type="ECO:0000313" key="2">
    <source>
        <dbReference type="EMBL" id="CAD2216201.1"/>
    </source>
</evidence>
<dbReference type="Proteomes" id="UP000515908">
    <property type="component" value="Chromosome 06"/>
</dbReference>
<proteinExistence type="predicted"/>
<dbReference type="InterPro" id="IPR016024">
    <property type="entry name" value="ARM-type_fold"/>
</dbReference>
<name>S9VCR3_9TRYP</name>
<reference evidence="2 3" key="1">
    <citation type="submission" date="2020-08" db="EMBL/GenBank/DDBJ databases">
        <authorList>
            <person name="Newling K."/>
            <person name="Davey J."/>
            <person name="Forrester S."/>
        </authorList>
    </citation>
    <scope>NUCLEOTIDE SEQUENCE [LARGE SCALE GENOMIC DNA]</scope>
    <source>
        <strain evidence="3">Crithidia deanei Carvalho (ATCC PRA-265)</strain>
    </source>
</reference>
<dbReference type="InterPro" id="IPR036388">
    <property type="entry name" value="WH-like_DNA-bd_sf"/>
</dbReference>
<dbReference type="InterPro" id="IPR033464">
    <property type="entry name" value="CSN8_PSD8_EIF3K"/>
</dbReference>
<dbReference type="OrthoDB" id="270109at2759"/>
<gene>
    <name evidence="2" type="ORF">ADEAN_000366200</name>
</gene>
<keyword evidence="3" id="KW-1185">Reference proteome</keyword>
<dbReference type="GO" id="GO:0043022">
    <property type="term" value="F:ribosome binding"/>
    <property type="evidence" value="ECO:0007669"/>
    <property type="project" value="InterPro"/>
</dbReference>
<dbReference type="Pfam" id="PF10075">
    <property type="entry name" value="CSN8_PSD8_EIF3K"/>
    <property type="match status" value="1"/>
</dbReference>
<evidence type="ECO:0000313" key="3">
    <source>
        <dbReference type="Proteomes" id="UP000515908"/>
    </source>
</evidence>